<keyword evidence="2" id="KW-1185">Reference proteome</keyword>
<dbReference type="Proteomes" id="UP000790377">
    <property type="component" value="Unassembled WGS sequence"/>
</dbReference>
<dbReference type="EMBL" id="MU267593">
    <property type="protein sequence ID" value="KAH7916168.1"/>
    <property type="molecule type" value="Genomic_DNA"/>
</dbReference>
<comment type="caution">
    <text evidence="1">The sequence shown here is derived from an EMBL/GenBank/DDBJ whole genome shotgun (WGS) entry which is preliminary data.</text>
</comment>
<evidence type="ECO:0000313" key="1">
    <source>
        <dbReference type="EMBL" id="KAH7916168.1"/>
    </source>
</evidence>
<organism evidence="1 2">
    <name type="scientific">Hygrophoropsis aurantiaca</name>
    <dbReference type="NCBI Taxonomy" id="72124"/>
    <lineage>
        <taxon>Eukaryota</taxon>
        <taxon>Fungi</taxon>
        <taxon>Dikarya</taxon>
        <taxon>Basidiomycota</taxon>
        <taxon>Agaricomycotina</taxon>
        <taxon>Agaricomycetes</taxon>
        <taxon>Agaricomycetidae</taxon>
        <taxon>Boletales</taxon>
        <taxon>Coniophorineae</taxon>
        <taxon>Hygrophoropsidaceae</taxon>
        <taxon>Hygrophoropsis</taxon>
    </lineage>
</organism>
<evidence type="ECO:0000313" key="2">
    <source>
        <dbReference type="Proteomes" id="UP000790377"/>
    </source>
</evidence>
<sequence>MATTDTHARDLSEDLDTELLIAKLTLQDIDDIESSRKGKGREGAPLTDEELAFNEQAESIRNLLNLLADYKFAQSIDGALETDRTHLVTFSVLNDAEEDDHLAALALSRGENLPPPTVFQQALEDPSVLLREPRGNSTGGTSTGSDFSSSDEEFDDSSLEKPQPKPRVNQLINRKRLTQREIPVRVECIICGDRISSTRSFRAPCSHHYCLGCIRDLAEASTRDETLYPLRCCKQQLPMDNVMRLLPSPLVDLVQLKSIEFSTPAASRVYCCNRTCSIYLGGASDDKTDIVCSKCDTAICSACKNPAHPGEECTDNIMTLEVKALAATQGWQTCPTCNAIIELKQGCYHMTCRCSAQFCYLCTALWKTCQCRQWDEERLENEAARRDAVLPGVQLGRVFQQMEELRINHECLDHTWRFRHGGGQCDECGDFLPVFLMRCRNCQMLACRRCSANRL</sequence>
<reference evidence="1" key="1">
    <citation type="journal article" date="2021" name="New Phytol.">
        <title>Evolutionary innovations through gain and loss of genes in the ectomycorrhizal Boletales.</title>
        <authorList>
            <person name="Wu G."/>
            <person name="Miyauchi S."/>
            <person name="Morin E."/>
            <person name="Kuo A."/>
            <person name="Drula E."/>
            <person name="Varga T."/>
            <person name="Kohler A."/>
            <person name="Feng B."/>
            <person name="Cao Y."/>
            <person name="Lipzen A."/>
            <person name="Daum C."/>
            <person name="Hundley H."/>
            <person name="Pangilinan J."/>
            <person name="Johnson J."/>
            <person name="Barry K."/>
            <person name="LaButti K."/>
            <person name="Ng V."/>
            <person name="Ahrendt S."/>
            <person name="Min B."/>
            <person name="Choi I.G."/>
            <person name="Park H."/>
            <person name="Plett J.M."/>
            <person name="Magnuson J."/>
            <person name="Spatafora J.W."/>
            <person name="Nagy L.G."/>
            <person name="Henrissat B."/>
            <person name="Grigoriev I.V."/>
            <person name="Yang Z.L."/>
            <person name="Xu J."/>
            <person name="Martin F.M."/>
        </authorList>
    </citation>
    <scope>NUCLEOTIDE SEQUENCE</scope>
    <source>
        <strain evidence="1">ATCC 28755</strain>
    </source>
</reference>
<accession>A0ACB8ATQ3</accession>
<name>A0ACB8ATQ3_9AGAM</name>
<gene>
    <name evidence="1" type="ORF">BJ138DRAFT_1169480</name>
</gene>
<protein>
    <submittedName>
        <fullName evidence="1">Uncharacterized protein</fullName>
    </submittedName>
</protein>
<proteinExistence type="predicted"/>